<accession>A0AAV6VKF5</accession>
<name>A0AAV6VKF5_9ARAC</name>
<gene>
    <name evidence="2" type="ORF">JTE90_006558</name>
</gene>
<sequence>MLQTQTSKKSEDMEVINDNPRTGTADITETMNMFSSFLLDRYNTSESDTDDYSVDIEDGTLTTVDIQPKDMQFKSNVVLIRIPEHLRSSSDPPYTVATVDRSIPGNTELKGNTILKKIYNNLPKVTPFVEPEPEEEDVTPQRTHISSLERSKPLQATKHRRMRPNNQITDRNYRKPVHEQYVRISQQEHDINPWMPGAEPFIENFPKVNSISNSGSRNLADYPEVPRRPVNDAYGPNRETLPYQHPVSAGYDDDGVPPRYSVDFNEGPKPRYFDDGSQPGFSGDFGRVPPRYPDNFSDGPSRSHYFRGLLRTPRNKYNKPNGRLFRGRINRRGVPPLNGSYAEGPRDPGRDYQNRNSRDAGRFQNKKRFNPKGYSERGHHTAQSATFQNGGEENYVESRPRGRQRPFRQRRRQNF</sequence>
<evidence type="ECO:0000256" key="1">
    <source>
        <dbReference type="SAM" id="MobiDB-lite"/>
    </source>
</evidence>
<feature type="region of interest" description="Disordered" evidence="1">
    <location>
        <begin position="1"/>
        <end position="24"/>
    </location>
</feature>
<dbReference type="AlphaFoldDB" id="A0AAV6VKF5"/>
<dbReference type="Proteomes" id="UP000827092">
    <property type="component" value="Unassembled WGS sequence"/>
</dbReference>
<protein>
    <submittedName>
        <fullName evidence="2">Uncharacterized protein</fullName>
    </submittedName>
</protein>
<comment type="caution">
    <text evidence="2">The sequence shown here is derived from an EMBL/GenBank/DDBJ whole genome shotgun (WGS) entry which is preliminary data.</text>
</comment>
<feature type="compositionally biased region" description="Basic and acidic residues" evidence="1">
    <location>
        <begin position="344"/>
        <end position="361"/>
    </location>
</feature>
<evidence type="ECO:0000313" key="3">
    <source>
        <dbReference type="Proteomes" id="UP000827092"/>
    </source>
</evidence>
<reference evidence="2 3" key="1">
    <citation type="journal article" date="2022" name="Nat. Ecol. Evol.">
        <title>A masculinizing supergene underlies an exaggerated male reproductive morph in a spider.</title>
        <authorList>
            <person name="Hendrickx F."/>
            <person name="De Corte Z."/>
            <person name="Sonet G."/>
            <person name="Van Belleghem S.M."/>
            <person name="Kostlbacher S."/>
            <person name="Vangestel C."/>
        </authorList>
    </citation>
    <scope>NUCLEOTIDE SEQUENCE [LARGE SCALE GENOMIC DNA]</scope>
    <source>
        <strain evidence="2">W744_W776</strain>
    </source>
</reference>
<dbReference type="EMBL" id="JAFNEN010000066">
    <property type="protein sequence ID" value="KAG8196648.1"/>
    <property type="molecule type" value="Genomic_DNA"/>
</dbReference>
<feature type="region of interest" description="Disordered" evidence="1">
    <location>
        <begin position="127"/>
        <end position="147"/>
    </location>
</feature>
<proteinExistence type="predicted"/>
<organism evidence="2 3">
    <name type="scientific">Oedothorax gibbosus</name>
    <dbReference type="NCBI Taxonomy" id="931172"/>
    <lineage>
        <taxon>Eukaryota</taxon>
        <taxon>Metazoa</taxon>
        <taxon>Ecdysozoa</taxon>
        <taxon>Arthropoda</taxon>
        <taxon>Chelicerata</taxon>
        <taxon>Arachnida</taxon>
        <taxon>Araneae</taxon>
        <taxon>Araneomorphae</taxon>
        <taxon>Entelegynae</taxon>
        <taxon>Araneoidea</taxon>
        <taxon>Linyphiidae</taxon>
        <taxon>Erigoninae</taxon>
        <taxon>Oedothorax</taxon>
    </lineage>
</organism>
<keyword evidence="3" id="KW-1185">Reference proteome</keyword>
<evidence type="ECO:0000313" key="2">
    <source>
        <dbReference type="EMBL" id="KAG8196648.1"/>
    </source>
</evidence>
<feature type="region of interest" description="Disordered" evidence="1">
    <location>
        <begin position="216"/>
        <end position="415"/>
    </location>
</feature>
<feature type="compositionally biased region" description="Polar residues" evidence="1">
    <location>
        <begin position="381"/>
        <end position="391"/>
    </location>
</feature>
<feature type="compositionally biased region" description="Basic residues" evidence="1">
    <location>
        <begin position="401"/>
        <end position="415"/>
    </location>
</feature>